<dbReference type="Proteomes" id="UP000823388">
    <property type="component" value="Chromosome 9N"/>
</dbReference>
<dbReference type="PANTHER" id="PTHR47934:SF6">
    <property type="entry name" value="MITOCHONDRIAL GROUP I INTRON SPLICING FACTOR CCM1-RELATED"/>
    <property type="match status" value="1"/>
</dbReference>
<comment type="caution">
    <text evidence="4">The sequence shown here is derived from an EMBL/GenBank/DDBJ whole genome shotgun (WGS) entry which is preliminary data.</text>
</comment>
<dbReference type="GO" id="GO:0003729">
    <property type="term" value="F:mRNA binding"/>
    <property type="evidence" value="ECO:0007669"/>
    <property type="project" value="TreeGrafter"/>
</dbReference>
<evidence type="ECO:0008006" key="6">
    <source>
        <dbReference type="Google" id="ProtNLM"/>
    </source>
</evidence>
<dbReference type="NCBIfam" id="TIGR00756">
    <property type="entry name" value="PPR"/>
    <property type="match status" value="1"/>
</dbReference>
<evidence type="ECO:0000256" key="2">
    <source>
        <dbReference type="ARBA" id="ARBA00022946"/>
    </source>
</evidence>
<proteinExistence type="predicted"/>
<evidence type="ECO:0000313" key="4">
    <source>
        <dbReference type="EMBL" id="KAG2544053.1"/>
    </source>
</evidence>
<dbReference type="PANTHER" id="PTHR47934">
    <property type="entry name" value="PENTATRICOPEPTIDE REPEAT-CONTAINING PROTEIN PET309, MITOCHONDRIAL"/>
    <property type="match status" value="1"/>
</dbReference>
<evidence type="ECO:0000256" key="3">
    <source>
        <dbReference type="PROSITE-ProRule" id="PRU00708"/>
    </source>
</evidence>
<organism evidence="4 5">
    <name type="scientific">Panicum virgatum</name>
    <name type="common">Blackwell switchgrass</name>
    <dbReference type="NCBI Taxonomy" id="38727"/>
    <lineage>
        <taxon>Eukaryota</taxon>
        <taxon>Viridiplantae</taxon>
        <taxon>Streptophyta</taxon>
        <taxon>Embryophyta</taxon>
        <taxon>Tracheophyta</taxon>
        <taxon>Spermatophyta</taxon>
        <taxon>Magnoliopsida</taxon>
        <taxon>Liliopsida</taxon>
        <taxon>Poales</taxon>
        <taxon>Poaceae</taxon>
        <taxon>PACMAD clade</taxon>
        <taxon>Panicoideae</taxon>
        <taxon>Panicodae</taxon>
        <taxon>Paniceae</taxon>
        <taxon>Panicinae</taxon>
        <taxon>Panicum</taxon>
        <taxon>Panicum sect. Hiantes</taxon>
    </lineage>
</organism>
<dbReference type="AlphaFoldDB" id="A0A8T0N569"/>
<keyword evidence="1" id="KW-0677">Repeat</keyword>
<dbReference type="EMBL" id="CM029054">
    <property type="protein sequence ID" value="KAG2544053.1"/>
    <property type="molecule type" value="Genomic_DNA"/>
</dbReference>
<protein>
    <recommendedName>
        <fullName evidence="6">Pentatricopeptide repeat-containing protein</fullName>
    </recommendedName>
</protein>
<dbReference type="PROSITE" id="PS51375">
    <property type="entry name" value="PPR"/>
    <property type="match status" value="2"/>
</dbReference>
<dbReference type="InterPro" id="IPR002885">
    <property type="entry name" value="PPR_rpt"/>
</dbReference>
<name>A0A8T0N569_PANVG</name>
<accession>A0A8T0N569</accession>
<reference evidence="4 5" key="1">
    <citation type="submission" date="2020-05" db="EMBL/GenBank/DDBJ databases">
        <title>WGS assembly of Panicum virgatum.</title>
        <authorList>
            <person name="Lovell J.T."/>
            <person name="Jenkins J."/>
            <person name="Shu S."/>
            <person name="Juenger T.E."/>
            <person name="Schmutz J."/>
        </authorList>
    </citation>
    <scope>NUCLEOTIDE SEQUENCE [LARGE SCALE GENOMIC DNA]</scope>
    <source>
        <strain evidence="5">cv. AP13</strain>
    </source>
</reference>
<evidence type="ECO:0000256" key="1">
    <source>
        <dbReference type="ARBA" id="ARBA00022737"/>
    </source>
</evidence>
<feature type="repeat" description="PPR" evidence="3">
    <location>
        <begin position="95"/>
        <end position="129"/>
    </location>
</feature>
<gene>
    <name evidence="4" type="ORF">PVAP13_9NG787700</name>
</gene>
<dbReference type="GO" id="GO:0005739">
    <property type="term" value="C:mitochondrion"/>
    <property type="evidence" value="ECO:0007669"/>
    <property type="project" value="TreeGrafter"/>
</dbReference>
<feature type="repeat" description="PPR" evidence="3">
    <location>
        <begin position="201"/>
        <end position="235"/>
    </location>
</feature>
<evidence type="ECO:0000313" key="5">
    <source>
        <dbReference type="Proteomes" id="UP000823388"/>
    </source>
</evidence>
<dbReference type="Gene3D" id="1.25.40.10">
    <property type="entry name" value="Tetratricopeptide repeat domain"/>
    <property type="match status" value="2"/>
</dbReference>
<dbReference type="GO" id="GO:0007005">
    <property type="term" value="P:mitochondrion organization"/>
    <property type="evidence" value="ECO:0007669"/>
    <property type="project" value="TreeGrafter"/>
</dbReference>
<dbReference type="InterPro" id="IPR051114">
    <property type="entry name" value="Mito_RNA_Proc_CCM1"/>
</dbReference>
<sequence>MEMSPTHPLLARPEAAGHPCAPRPLCRRRHPLLHLPPHHPRPQLAPRRALLLRVAPSVLLRASPHVAPDVSTFGVLTSAAVDLLRCMPGLLLDPDPHQCRAVLASLCRCAPAPDALAFLDDMRRWGVSPGRSDHRAVIDALLREGKAVEAYEFVTEQMDADGVALGLPELEMFLRAFRESESFDAVEEVFDEMLLRGLVPGVRVYDVYVGALCDRGDLAGARRMLGCMERAGCPPDVRTFGLVAAGGPGRGAGGRSAGPAVGRAGAGGRAACRRPCRAGAAAAAAAGHPAWRLRCGIGRVRV</sequence>
<keyword evidence="2" id="KW-0809">Transit peptide</keyword>
<dbReference type="InterPro" id="IPR011990">
    <property type="entry name" value="TPR-like_helical_dom_sf"/>
</dbReference>
<keyword evidence="5" id="KW-1185">Reference proteome</keyword>
<dbReference type="GO" id="GO:0006396">
    <property type="term" value="P:RNA processing"/>
    <property type="evidence" value="ECO:0007669"/>
    <property type="project" value="TreeGrafter"/>
</dbReference>
<dbReference type="Pfam" id="PF01535">
    <property type="entry name" value="PPR"/>
    <property type="match status" value="1"/>
</dbReference>